<feature type="compositionally biased region" description="Acidic residues" evidence="1">
    <location>
        <begin position="144"/>
        <end position="159"/>
    </location>
</feature>
<protein>
    <submittedName>
        <fullName evidence="3">Cell wall-binding repeat-containing protein</fullName>
    </submittedName>
</protein>
<dbReference type="RefSeq" id="WP_284874190.1">
    <property type="nucleotide sequence ID" value="NZ_CP126970.1"/>
</dbReference>
<feature type="chain" id="PRO_5047077367" evidence="2">
    <location>
        <begin position="19"/>
        <end position="532"/>
    </location>
</feature>
<gene>
    <name evidence="3" type="ORF">QP029_10130</name>
</gene>
<proteinExistence type="predicted"/>
<accession>A0ABY8VIW2</accession>
<evidence type="ECO:0000313" key="3">
    <source>
        <dbReference type="EMBL" id="WIM69596.1"/>
    </source>
</evidence>
<evidence type="ECO:0000256" key="2">
    <source>
        <dbReference type="SAM" id="SignalP"/>
    </source>
</evidence>
<feature type="signal peptide" evidence="2">
    <location>
        <begin position="1"/>
        <end position="18"/>
    </location>
</feature>
<dbReference type="EMBL" id="CP126970">
    <property type="protein sequence ID" value="WIM69596.1"/>
    <property type="molecule type" value="Genomic_DNA"/>
</dbReference>
<keyword evidence="4" id="KW-1185">Reference proteome</keyword>
<sequence>MRRLVAALAATTTLTLVAGCSTSPDGDGTSANGSQDDGGDRLELASSEVIADADGTGIETSQRIFEESEAVVVAADTPADQERAANIAVAAGAPMLTVTGPDATAIDEEIDRLGADTVVTVGDTGTVAEGSETIDGTAPAGEDATAEETTGEAPAEEAAPEAPVDGAAPAVDVAAIAALDAESAEGLDELDHAEHPLAMPTMFVTDQTSPASVATARAAGADVQHLAVADPRLTTESMQAVTDGEVLALGEAFGDQERFDKVIDLADNGELPGGGGLLFPGRRMIAYYGHPSGGALGVMGEQPPAEAVERVKAHIENYQPLEEQPVIPAFEIIVTVASEFPGEDGKFTNIGDPAEFVPYIDAITEAGGYAFLDLQPGQASFLEQAQVYEELLKRPNVGLALDPEWNLQPGEQPLQRVGHAEAAEINEVADWLAALVRDNDLPQKGLIVHQFQMQMLRDREQINTSHPELSFILHADGHGVPGQKLETWNAVREGLSPDWHMAWKNFIDEDNPTFTPEQTYDVEPRPWFVSYQ</sequence>
<name>A0ABY8VIW2_9CORY</name>
<evidence type="ECO:0000313" key="4">
    <source>
        <dbReference type="Proteomes" id="UP001238805"/>
    </source>
</evidence>
<dbReference type="PROSITE" id="PS51257">
    <property type="entry name" value="PROKAR_LIPOPROTEIN"/>
    <property type="match status" value="1"/>
</dbReference>
<feature type="region of interest" description="Disordered" evidence="1">
    <location>
        <begin position="127"/>
        <end position="164"/>
    </location>
</feature>
<feature type="region of interest" description="Disordered" evidence="1">
    <location>
        <begin position="20"/>
        <end position="40"/>
    </location>
</feature>
<feature type="compositionally biased region" description="Polar residues" evidence="1">
    <location>
        <begin position="20"/>
        <end position="35"/>
    </location>
</feature>
<dbReference type="Proteomes" id="UP001238805">
    <property type="component" value="Chromosome"/>
</dbReference>
<organism evidence="3 4">
    <name type="scientific">Corynebacterium suedekumii</name>
    <dbReference type="NCBI Taxonomy" id="3049801"/>
    <lineage>
        <taxon>Bacteria</taxon>
        <taxon>Bacillati</taxon>
        <taxon>Actinomycetota</taxon>
        <taxon>Actinomycetes</taxon>
        <taxon>Mycobacteriales</taxon>
        <taxon>Corynebacteriaceae</taxon>
        <taxon>Corynebacterium</taxon>
    </lineage>
</organism>
<evidence type="ECO:0000256" key="1">
    <source>
        <dbReference type="SAM" id="MobiDB-lite"/>
    </source>
</evidence>
<reference evidence="3 4" key="1">
    <citation type="submission" date="2023-05" db="EMBL/GenBank/DDBJ databases">
        <title>Corynebacterium suedekumii sp. nov. and Corynebacterium breve sp. nov. isolated from raw cow's milk.</title>
        <authorList>
            <person name="Baer M.K."/>
            <person name="Mehl L."/>
            <person name="Hellmuth R."/>
            <person name="Marke G."/>
            <person name="Lipski A."/>
        </authorList>
    </citation>
    <scope>NUCLEOTIDE SEQUENCE [LARGE SCALE GENOMIC DNA]</scope>
    <source>
        <strain evidence="3 4">LM112</strain>
    </source>
</reference>
<feature type="compositionally biased region" description="Low complexity" evidence="1">
    <location>
        <begin position="127"/>
        <end position="143"/>
    </location>
</feature>
<keyword evidence="2" id="KW-0732">Signal</keyword>